<gene>
    <name evidence="11" type="ORF">JX265_000052</name>
</gene>
<dbReference type="InterPro" id="IPR002401">
    <property type="entry name" value="Cyt_P450_E_grp-I"/>
</dbReference>
<comment type="caution">
    <text evidence="11">The sequence shown here is derived from an EMBL/GenBank/DDBJ whole genome shotgun (WGS) entry which is preliminary data.</text>
</comment>
<dbReference type="GO" id="GO:0020037">
    <property type="term" value="F:heme binding"/>
    <property type="evidence" value="ECO:0007669"/>
    <property type="project" value="InterPro"/>
</dbReference>
<dbReference type="EMBL" id="JAFIMR010000001">
    <property type="protein sequence ID" value="KAI1881226.1"/>
    <property type="molecule type" value="Genomic_DNA"/>
</dbReference>
<evidence type="ECO:0000313" key="12">
    <source>
        <dbReference type="Proteomes" id="UP000829685"/>
    </source>
</evidence>
<keyword evidence="12" id="KW-1185">Reference proteome</keyword>
<comment type="similarity">
    <text evidence="2 9">Belongs to the cytochrome P450 family.</text>
</comment>
<evidence type="ECO:0000256" key="10">
    <source>
        <dbReference type="SAM" id="Phobius"/>
    </source>
</evidence>
<keyword evidence="10" id="KW-1133">Transmembrane helix</keyword>
<dbReference type="InterPro" id="IPR017972">
    <property type="entry name" value="Cyt_P450_CS"/>
</dbReference>
<reference evidence="11" key="1">
    <citation type="submission" date="2021-03" db="EMBL/GenBank/DDBJ databases">
        <title>Revisited historic fungal species revealed as producer of novel bioactive compounds through whole genome sequencing and comparative genomics.</title>
        <authorList>
            <person name="Vignolle G.A."/>
            <person name="Hochenegger N."/>
            <person name="Mach R.L."/>
            <person name="Mach-Aigner A.R."/>
            <person name="Javad Rahimi M."/>
            <person name="Salim K.A."/>
            <person name="Chan C.M."/>
            <person name="Lim L.B.L."/>
            <person name="Cai F."/>
            <person name="Druzhinina I.S."/>
            <person name="U'Ren J.M."/>
            <person name="Derntl C."/>
        </authorList>
    </citation>
    <scope>NUCLEOTIDE SEQUENCE</scope>
    <source>
        <strain evidence="11">TUCIM 5799</strain>
    </source>
</reference>
<dbReference type="InterPro" id="IPR050121">
    <property type="entry name" value="Cytochrome_P450_monoxygenase"/>
</dbReference>
<dbReference type="GO" id="GO:0016705">
    <property type="term" value="F:oxidoreductase activity, acting on paired donors, with incorporation or reduction of molecular oxygen"/>
    <property type="evidence" value="ECO:0007669"/>
    <property type="project" value="InterPro"/>
</dbReference>
<accession>A0A9P9WY28</accession>
<evidence type="ECO:0000256" key="4">
    <source>
        <dbReference type="ARBA" id="ARBA00022723"/>
    </source>
</evidence>
<keyword evidence="7 9" id="KW-0503">Monooxygenase</keyword>
<dbReference type="Pfam" id="PF00067">
    <property type="entry name" value="p450"/>
    <property type="match status" value="2"/>
</dbReference>
<evidence type="ECO:0000256" key="6">
    <source>
        <dbReference type="ARBA" id="ARBA00023004"/>
    </source>
</evidence>
<evidence type="ECO:0000256" key="1">
    <source>
        <dbReference type="ARBA" id="ARBA00001971"/>
    </source>
</evidence>
<feature type="transmembrane region" description="Helical" evidence="10">
    <location>
        <begin position="12"/>
        <end position="36"/>
    </location>
</feature>
<sequence length="415" mass="46870">MTWKAGIVGVTPWHLLLAGLTVFCYCCAVAIYRLYFSPLAKFPGPKLAALTSLYAGYYDVIRGGQYVWIVEEMHRKYGPVVRVRPDVLHVNDPSSIEKLYPLSPKHRRERYKTILKTLQLPGSILATQDHDLHRKRRSVLNPFFSQQNVRRLEPIINDTLATLLRRMDRWAQRGDTVHLSAPFRAATKDIIQSYALGDSAKFLEMEDCNAPFFDVMGPSRVTHFGTEIPESEKTAQRLADEAVVLLIAGSETTASTLAAITFHLLDEPPSHRQDRVAPDEDLVLETTEGKKFVIPAGTPFGMTAPIINRHPALYENPNVFYPDRYIENPKLLKSQFSFSKGARQCIGMNLAYQELQSLTAGIFRKYDVYDPTLETQTGPTLELYETKIEDIAMDADYITTSPYPGSQGVRVRIRG</sequence>
<keyword evidence="6 8" id="KW-0408">Iron</keyword>
<dbReference type="GO" id="GO:0005506">
    <property type="term" value="F:iron ion binding"/>
    <property type="evidence" value="ECO:0007669"/>
    <property type="project" value="InterPro"/>
</dbReference>
<dbReference type="AlphaFoldDB" id="A0A9P9WY28"/>
<dbReference type="PANTHER" id="PTHR24305:SF157">
    <property type="entry name" value="N-ACETYLTRYPTOPHAN 6-HYDROXYLASE IVOC-RELATED"/>
    <property type="match status" value="1"/>
</dbReference>
<dbReference type="Gene3D" id="1.10.630.10">
    <property type="entry name" value="Cytochrome P450"/>
    <property type="match status" value="3"/>
</dbReference>
<keyword evidence="10" id="KW-0472">Membrane</keyword>
<feature type="binding site" description="axial binding residue" evidence="8">
    <location>
        <position position="345"/>
    </location>
    <ligand>
        <name>heme</name>
        <dbReference type="ChEBI" id="CHEBI:30413"/>
    </ligand>
    <ligandPart>
        <name>Fe</name>
        <dbReference type="ChEBI" id="CHEBI:18248"/>
    </ligandPart>
</feature>
<dbReference type="InterPro" id="IPR036396">
    <property type="entry name" value="Cyt_P450_sf"/>
</dbReference>
<dbReference type="PROSITE" id="PS00086">
    <property type="entry name" value="CYTOCHROME_P450"/>
    <property type="match status" value="1"/>
</dbReference>
<evidence type="ECO:0000256" key="9">
    <source>
        <dbReference type="RuleBase" id="RU000461"/>
    </source>
</evidence>
<dbReference type="CDD" id="cd11062">
    <property type="entry name" value="CYP58-like"/>
    <property type="match status" value="1"/>
</dbReference>
<keyword evidence="10" id="KW-0812">Transmembrane</keyword>
<name>A0A9P9WY28_9PEZI</name>
<dbReference type="InterPro" id="IPR001128">
    <property type="entry name" value="Cyt_P450"/>
</dbReference>
<organism evidence="11 12">
    <name type="scientific">Neoarthrinium moseri</name>
    <dbReference type="NCBI Taxonomy" id="1658444"/>
    <lineage>
        <taxon>Eukaryota</taxon>
        <taxon>Fungi</taxon>
        <taxon>Dikarya</taxon>
        <taxon>Ascomycota</taxon>
        <taxon>Pezizomycotina</taxon>
        <taxon>Sordariomycetes</taxon>
        <taxon>Xylariomycetidae</taxon>
        <taxon>Amphisphaeriales</taxon>
        <taxon>Apiosporaceae</taxon>
        <taxon>Neoarthrinium</taxon>
    </lineage>
</organism>
<evidence type="ECO:0000256" key="7">
    <source>
        <dbReference type="ARBA" id="ARBA00023033"/>
    </source>
</evidence>
<dbReference type="PANTHER" id="PTHR24305">
    <property type="entry name" value="CYTOCHROME P450"/>
    <property type="match status" value="1"/>
</dbReference>
<evidence type="ECO:0000256" key="3">
    <source>
        <dbReference type="ARBA" id="ARBA00022617"/>
    </source>
</evidence>
<keyword evidence="5 9" id="KW-0560">Oxidoreductase</keyword>
<evidence type="ECO:0000256" key="8">
    <source>
        <dbReference type="PIRSR" id="PIRSR602401-1"/>
    </source>
</evidence>
<dbReference type="PRINTS" id="PR00463">
    <property type="entry name" value="EP450I"/>
</dbReference>
<comment type="cofactor">
    <cofactor evidence="1 8">
        <name>heme</name>
        <dbReference type="ChEBI" id="CHEBI:30413"/>
    </cofactor>
</comment>
<protein>
    <recommendedName>
        <fullName evidence="13">Cytochrome P450</fullName>
    </recommendedName>
</protein>
<dbReference type="GO" id="GO:0004497">
    <property type="term" value="F:monooxygenase activity"/>
    <property type="evidence" value="ECO:0007669"/>
    <property type="project" value="UniProtKB-KW"/>
</dbReference>
<dbReference type="PRINTS" id="PR00385">
    <property type="entry name" value="P450"/>
</dbReference>
<proteinExistence type="inferred from homology"/>
<evidence type="ECO:0000256" key="5">
    <source>
        <dbReference type="ARBA" id="ARBA00023002"/>
    </source>
</evidence>
<evidence type="ECO:0000313" key="11">
    <source>
        <dbReference type="EMBL" id="KAI1881226.1"/>
    </source>
</evidence>
<keyword evidence="3 8" id="KW-0349">Heme</keyword>
<dbReference type="Proteomes" id="UP000829685">
    <property type="component" value="Unassembled WGS sequence"/>
</dbReference>
<evidence type="ECO:0000256" key="2">
    <source>
        <dbReference type="ARBA" id="ARBA00010617"/>
    </source>
</evidence>
<dbReference type="SUPFAM" id="SSF48264">
    <property type="entry name" value="Cytochrome P450"/>
    <property type="match status" value="1"/>
</dbReference>
<evidence type="ECO:0008006" key="13">
    <source>
        <dbReference type="Google" id="ProtNLM"/>
    </source>
</evidence>
<keyword evidence="4 8" id="KW-0479">Metal-binding</keyword>